<reference evidence="9" key="1">
    <citation type="submission" date="2016-06" db="EMBL/GenBank/DDBJ databases">
        <title>Parallel loss of symbiosis genes in relatives of nitrogen-fixing non-legume Parasponia.</title>
        <authorList>
            <person name="Van Velzen R."/>
            <person name="Holmer R."/>
            <person name="Bu F."/>
            <person name="Rutten L."/>
            <person name="Van Zeijl A."/>
            <person name="Liu W."/>
            <person name="Santuari L."/>
            <person name="Cao Q."/>
            <person name="Sharma T."/>
            <person name="Shen D."/>
            <person name="Roswanjaya Y."/>
            <person name="Wardhani T."/>
            <person name="Kalhor M.S."/>
            <person name="Jansen J."/>
            <person name="Van den Hoogen J."/>
            <person name="Gungor B."/>
            <person name="Hartog M."/>
            <person name="Hontelez J."/>
            <person name="Verver J."/>
            <person name="Yang W.-C."/>
            <person name="Schijlen E."/>
            <person name="Repin R."/>
            <person name="Schilthuizen M."/>
            <person name="Schranz E."/>
            <person name="Heidstra R."/>
            <person name="Miyata K."/>
            <person name="Fedorova E."/>
            <person name="Kohlen W."/>
            <person name="Bisseling T."/>
            <person name="Smit S."/>
            <person name="Geurts R."/>
        </authorList>
    </citation>
    <scope>NUCLEOTIDE SEQUENCE [LARGE SCALE GENOMIC DNA]</scope>
    <source>
        <strain evidence="9">cv. RG33-2</strain>
    </source>
</reference>
<dbReference type="AlphaFoldDB" id="A0A2P5E8R3"/>
<dbReference type="GO" id="GO:0005216">
    <property type="term" value="F:monoatomic ion channel activity"/>
    <property type="evidence" value="ECO:0007669"/>
    <property type="project" value="InterPro"/>
</dbReference>
<dbReference type="Pfam" id="PF00520">
    <property type="entry name" value="Ion_trans"/>
    <property type="match status" value="1"/>
</dbReference>
<keyword evidence="3 6" id="KW-1133">Transmembrane helix</keyword>
<accession>A0A2P5E8R3</accession>
<protein>
    <submittedName>
        <fullName evidence="8">Ion transport domain containing protein</fullName>
    </submittedName>
</protein>
<evidence type="ECO:0000256" key="5">
    <source>
        <dbReference type="ARBA" id="ARBA00023303"/>
    </source>
</evidence>
<dbReference type="EMBL" id="JXTC01000205">
    <property type="protein sequence ID" value="PON81933.1"/>
    <property type="molecule type" value="Genomic_DNA"/>
</dbReference>
<dbReference type="PANTHER" id="PTHR45651">
    <property type="entry name" value="CYCLIC NUCLEOTIDE-GATED ION CHANNEL 15-RELATED-RELATED"/>
    <property type="match status" value="1"/>
</dbReference>
<evidence type="ECO:0000256" key="1">
    <source>
        <dbReference type="ARBA" id="ARBA00004141"/>
    </source>
</evidence>
<evidence type="ECO:0000256" key="4">
    <source>
        <dbReference type="ARBA" id="ARBA00023136"/>
    </source>
</evidence>
<evidence type="ECO:0000313" key="8">
    <source>
        <dbReference type="EMBL" id="PON81933.1"/>
    </source>
</evidence>
<dbReference type="PANTHER" id="PTHR45651:SF11">
    <property type="entry name" value="CYCLIC NUCLEOTIDE-GATED ION CHANNEL 20, CHLOROPLASTIC-RELATED"/>
    <property type="match status" value="1"/>
</dbReference>
<keyword evidence="9" id="KW-1185">Reference proteome</keyword>
<keyword evidence="5" id="KW-0813">Transport</keyword>
<feature type="transmembrane region" description="Helical" evidence="6">
    <location>
        <begin position="110"/>
        <end position="131"/>
    </location>
</feature>
<feature type="transmembrane region" description="Helical" evidence="6">
    <location>
        <begin position="179"/>
        <end position="199"/>
    </location>
</feature>
<organism evidence="8 9">
    <name type="scientific">Trema orientale</name>
    <name type="common">Charcoal tree</name>
    <name type="synonym">Celtis orientalis</name>
    <dbReference type="NCBI Taxonomy" id="63057"/>
    <lineage>
        <taxon>Eukaryota</taxon>
        <taxon>Viridiplantae</taxon>
        <taxon>Streptophyta</taxon>
        <taxon>Embryophyta</taxon>
        <taxon>Tracheophyta</taxon>
        <taxon>Spermatophyta</taxon>
        <taxon>Magnoliopsida</taxon>
        <taxon>eudicotyledons</taxon>
        <taxon>Gunneridae</taxon>
        <taxon>Pentapetalae</taxon>
        <taxon>rosids</taxon>
        <taxon>fabids</taxon>
        <taxon>Rosales</taxon>
        <taxon>Cannabaceae</taxon>
        <taxon>Trema</taxon>
    </lineage>
</organism>
<keyword evidence="5" id="KW-0406">Ion transport</keyword>
<dbReference type="GO" id="GO:0016020">
    <property type="term" value="C:membrane"/>
    <property type="evidence" value="ECO:0007669"/>
    <property type="project" value="UniProtKB-SubCell"/>
</dbReference>
<comment type="caution">
    <text evidence="8">The sequence shown here is derived from an EMBL/GenBank/DDBJ whole genome shotgun (WGS) entry which is preliminary data.</text>
</comment>
<dbReference type="SUPFAM" id="SSF81324">
    <property type="entry name" value="Voltage-gated potassium channels"/>
    <property type="match status" value="1"/>
</dbReference>
<sequence>MTDFIYLLHMILQFRLAYVKSRVVDQPKKIALNYLKGYFFIDLFVVLPLPQLIILVILPKFPLLSGANFTKNLLWTAILVQYIPRLYRFLPLLAGQSPNGFIFETAWANFAINLTTFMLPGHVVGSFWYLFGLQRVNQCLRDACHNSSIQLCMKFIDCGDGSSIQDFVKDPTWDSWKENVNSTAFIFIVLGILGIYFPYNFT</sequence>
<feature type="transmembrane region" description="Helical" evidence="6">
    <location>
        <begin position="38"/>
        <end position="61"/>
    </location>
</feature>
<feature type="domain" description="Ion transport" evidence="7">
    <location>
        <begin position="3"/>
        <end position="170"/>
    </location>
</feature>
<evidence type="ECO:0000256" key="3">
    <source>
        <dbReference type="ARBA" id="ARBA00022989"/>
    </source>
</evidence>
<dbReference type="InterPro" id="IPR005821">
    <property type="entry name" value="Ion_trans_dom"/>
</dbReference>
<evidence type="ECO:0000256" key="6">
    <source>
        <dbReference type="SAM" id="Phobius"/>
    </source>
</evidence>
<name>A0A2P5E8R3_TREOI</name>
<gene>
    <name evidence="8" type="ORF">TorRG33x02_222560</name>
</gene>
<keyword evidence="2 6" id="KW-0812">Transmembrane</keyword>
<dbReference type="InParanoid" id="A0A2P5E8R3"/>
<keyword evidence="5" id="KW-0407">Ion channel</keyword>
<evidence type="ECO:0000259" key="7">
    <source>
        <dbReference type="Pfam" id="PF00520"/>
    </source>
</evidence>
<comment type="subcellular location">
    <subcellularLocation>
        <location evidence="1">Membrane</location>
        <topology evidence="1">Multi-pass membrane protein</topology>
    </subcellularLocation>
</comment>
<evidence type="ECO:0000313" key="9">
    <source>
        <dbReference type="Proteomes" id="UP000237000"/>
    </source>
</evidence>
<dbReference type="Proteomes" id="UP000237000">
    <property type="component" value="Unassembled WGS sequence"/>
</dbReference>
<evidence type="ECO:0000256" key="2">
    <source>
        <dbReference type="ARBA" id="ARBA00022692"/>
    </source>
</evidence>
<dbReference type="OrthoDB" id="1735427at2759"/>
<proteinExistence type="predicted"/>
<keyword evidence="4 6" id="KW-0472">Membrane</keyword>